<evidence type="ECO:0000256" key="2">
    <source>
        <dbReference type="ARBA" id="ARBA00023015"/>
    </source>
</evidence>
<dbReference type="PANTHER" id="PTHR47424:SF4">
    <property type="entry name" value="ZN(II)2CYS6 TRANSCRIPTION FACTOR (EUROFUNG)"/>
    <property type="match status" value="1"/>
</dbReference>
<dbReference type="CDD" id="cd00067">
    <property type="entry name" value="GAL4"/>
    <property type="match status" value="1"/>
</dbReference>
<comment type="caution">
    <text evidence="8">The sequence shown here is derived from an EMBL/GenBank/DDBJ whole genome shotgun (WGS) entry which is preliminary data.</text>
</comment>
<organism evidence="8 9">
    <name type="scientific">Penicillium frequentans</name>
    <dbReference type="NCBI Taxonomy" id="3151616"/>
    <lineage>
        <taxon>Eukaryota</taxon>
        <taxon>Fungi</taxon>
        <taxon>Dikarya</taxon>
        <taxon>Ascomycota</taxon>
        <taxon>Pezizomycotina</taxon>
        <taxon>Eurotiomycetes</taxon>
        <taxon>Eurotiomycetidae</taxon>
        <taxon>Eurotiales</taxon>
        <taxon>Aspergillaceae</taxon>
        <taxon>Penicillium</taxon>
    </lineage>
</organism>
<dbReference type="Pfam" id="PF04082">
    <property type="entry name" value="Fungal_trans"/>
    <property type="match status" value="1"/>
</dbReference>
<sequence length="678" mass="76459">MFNPVDGQPRSVKRKRVSVACGICRSHKIRCDGDRPTCGTCQRRRENCFYDDENDQNDSRSTEPNVGTRRHGSDGPGIQKPVPNQTTSEDISSVTAMGLVSRPLTSDQESTSGFFGDSSTIAFIKQLQDTVKSRTPKPPQEPPRQDLRQSVDQESSRALVDVADSRELLPPRHLADHLVDCYFTKIHSLYPFVHKVAFLAAYESLWSHDRLPSSARSTRGLGLGDSSETRTAFYYGLNVVFALACQFSDIIQVEREATSEAFFHTSKPALDVDYLEAGDLALTQTLLLMAHYLQGSRTPNRCWHVIGTACRLAQGIGLHSDVGNKHRSFAEIQVRRRVWHGCVMLDLAVSTILGRPVMISHNSSTPLPQSIDDEHLVVESSICVQPPGLFSRVEWFIATLKLYDLLRTTLNTLYDNAEKQSKDSSDNSIHRGRTETLRQIECITRIDAELQDFRLTVPEQLRWDVPIHETQGDQFLRERCLLKARFLYLRILIYRPILSQSLHEMLSSPGSVTAGRLGSGIYANFTMDCSIFCVQSAIDLISLVHETCNNDLSSVWFYNVFYLFTAGSVTLLAELDQSIVNIVTRETLKTSWDKCQAALEHLKTYSIVAERCADSMGTIRSKLLAALSEQVEQQQDPNEQPDIAAHSIGQIPFPEDLFRDLAFDEQTFFDPFWYDLEF</sequence>
<feature type="region of interest" description="Disordered" evidence="6">
    <location>
        <begin position="130"/>
        <end position="155"/>
    </location>
</feature>
<name>A0AAD6CNX8_9EURO</name>
<dbReference type="PANTHER" id="PTHR47424">
    <property type="entry name" value="REGULATORY PROTEIN GAL4"/>
    <property type="match status" value="1"/>
</dbReference>
<dbReference type="SMART" id="SM00906">
    <property type="entry name" value="Fungal_trans"/>
    <property type="match status" value="1"/>
</dbReference>
<dbReference type="GO" id="GO:0005634">
    <property type="term" value="C:nucleus"/>
    <property type="evidence" value="ECO:0007669"/>
    <property type="project" value="TreeGrafter"/>
</dbReference>
<keyword evidence="5" id="KW-0539">Nucleus</keyword>
<dbReference type="InterPro" id="IPR051127">
    <property type="entry name" value="Fungal_SecMet_Regulators"/>
</dbReference>
<dbReference type="GO" id="GO:0006351">
    <property type="term" value="P:DNA-templated transcription"/>
    <property type="evidence" value="ECO:0007669"/>
    <property type="project" value="InterPro"/>
</dbReference>
<evidence type="ECO:0000256" key="4">
    <source>
        <dbReference type="ARBA" id="ARBA00023163"/>
    </source>
</evidence>
<dbReference type="PROSITE" id="PS00463">
    <property type="entry name" value="ZN2_CY6_FUNGAL_1"/>
    <property type="match status" value="1"/>
</dbReference>
<protein>
    <recommendedName>
        <fullName evidence="7">Zn(2)-C6 fungal-type domain-containing protein</fullName>
    </recommendedName>
</protein>
<accession>A0AAD6CNX8</accession>
<evidence type="ECO:0000259" key="7">
    <source>
        <dbReference type="PROSITE" id="PS50048"/>
    </source>
</evidence>
<keyword evidence="4" id="KW-0804">Transcription</keyword>
<dbReference type="GO" id="GO:0008270">
    <property type="term" value="F:zinc ion binding"/>
    <property type="evidence" value="ECO:0007669"/>
    <property type="project" value="InterPro"/>
</dbReference>
<dbReference type="InterPro" id="IPR007219">
    <property type="entry name" value="XnlR_reg_dom"/>
</dbReference>
<dbReference type="CDD" id="cd12148">
    <property type="entry name" value="fungal_TF_MHR"/>
    <property type="match status" value="1"/>
</dbReference>
<dbReference type="GO" id="GO:0000981">
    <property type="term" value="F:DNA-binding transcription factor activity, RNA polymerase II-specific"/>
    <property type="evidence" value="ECO:0007669"/>
    <property type="project" value="InterPro"/>
</dbReference>
<dbReference type="SUPFAM" id="SSF57701">
    <property type="entry name" value="Zn2/Cys6 DNA-binding domain"/>
    <property type="match status" value="1"/>
</dbReference>
<dbReference type="AlphaFoldDB" id="A0AAD6CNX8"/>
<gene>
    <name evidence="8" type="ORF">N7494_012279</name>
</gene>
<evidence type="ECO:0000256" key="6">
    <source>
        <dbReference type="SAM" id="MobiDB-lite"/>
    </source>
</evidence>
<dbReference type="GO" id="GO:0000978">
    <property type="term" value="F:RNA polymerase II cis-regulatory region sequence-specific DNA binding"/>
    <property type="evidence" value="ECO:0007669"/>
    <property type="project" value="TreeGrafter"/>
</dbReference>
<evidence type="ECO:0000256" key="1">
    <source>
        <dbReference type="ARBA" id="ARBA00022723"/>
    </source>
</evidence>
<proteinExistence type="predicted"/>
<feature type="region of interest" description="Disordered" evidence="6">
    <location>
        <begin position="51"/>
        <end position="90"/>
    </location>
</feature>
<dbReference type="Pfam" id="PF00172">
    <property type="entry name" value="Zn_clus"/>
    <property type="match status" value="1"/>
</dbReference>
<dbReference type="Gene3D" id="4.10.240.10">
    <property type="entry name" value="Zn(2)-C6 fungal-type DNA-binding domain"/>
    <property type="match status" value="1"/>
</dbReference>
<keyword evidence="1" id="KW-0479">Metal-binding</keyword>
<dbReference type="InterPro" id="IPR036864">
    <property type="entry name" value="Zn2-C6_fun-type_DNA-bd_sf"/>
</dbReference>
<dbReference type="EMBL" id="JAQIZZ010000008">
    <property type="protein sequence ID" value="KAJ5525629.1"/>
    <property type="molecule type" value="Genomic_DNA"/>
</dbReference>
<dbReference type="GO" id="GO:0000435">
    <property type="term" value="P:positive regulation of transcription from RNA polymerase II promoter by galactose"/>
    <property type="evidence" value="ECO:0007669"/>
    <property type="project" value="TreeGrafter"/>
</dbReference>
<reference evidence="8 9" key="1">
    <citation type="journal article" date="2023" name="IMA Fungus">
        <title>Comparative genomic study of the Penicillium genus elucidates a diverse pangenome and 15 lateral gene transfer events.</title>
        <authorList>
            <person name="Petersen C."/>
            <person name="Sorensen T."/>
            <person name="Nielsen M.R."/>
            <person name="Sondergaard T.E."/>
            <person name="Sorensen J.L."/>
            <person name="Fitzpatrick D.A."/>
            <person name="Frisvad J.C."/>
            <person name="Nielsen K.L."/>
        </authorList>
    </citation>
    <scope>NUCLEOTIDE SEQUENCE [LARGE SCALE GENOMIC DNA]</scope>
    <source>
        <strain evidence="8 9">IBT 35679</strain>
    </source>
</reference>
<dbReference type="PROSITE" id="PS50048">
    <property type="entry name" value="ZN2_CY6_FUNGAL_2"/>
    <property type="match status" value="1"/>
</dbReference>
<dbReference type="SMART" id="SM00066">
    <property type="entry name" value="GAL4"/>
    <property type="match status" value="1"/>
</dbReference>
<keyword evidence="9" id="KW-1185">Reference proteome</keyword>
<dbReference type="InterPro" id="IPR001138">
    <property type="entry name" value="Zn2Cys6_DnaBD"/>
</dbReference>
<dbReference type="Proteomes" id="UP001220324">
    <property type="component" value="Unassembled WGS sequence"/>
</dbReference>
<keyword evidence="3" id="KW-0238">DNA-binding</keyword>
<evidence type="ECO:0000256" key="3">
    <source>
        <dbReference type="ARBA" id="ARBA00023125"/>
    </source>
</evidence>
<keyword evidence="2" id="KW-0805">Transcription regulation</keyword>
<evidence type="ECO:0000313" key="9">
    <source>
        <dbReference type="Proteomes" id="UP001220324"/>
    </source>
</evidence>
<evidence type="ECO:0000313" key="8">
    <source>
        <dbReference type="EMBL" id="KAJ5525629.1"/>
    </source>
</evidence>
<feature type="domain" description="Zn(2)-C6 fungal-type" evidence="7">
    <location>
        <begin position="20"/>
        <end position="50"/>
    </location>
</feature>
<feature type="compositionally biased region" description="Basic and acidic residues" evidence="6">
    <location>
        <begin position="143"/>
        <end position="155"/>
    </location>
</feature>
<evidence type="ECO:0000256" key="5">
    <source>
        <dbReference type="ARBA" id="ARBA00023242"/>
    </source>
</evidence>